<dbReference type="HAMAP" id="MF_00171">
    <property type="entry name" value="TruA"/>
    <property type="match status" value="1"/>
</dbReference>
<gene>
    <name evidence="4" type="primary">truA</name>
    <name evidence="9" type="ORF">BMIN_0146</name>
</gene>
<dbReference type="InterPro" id="IPR020103">
    <property type="entry name" value="PsdUridine_synth_cat_dom_sf"/>
</dbReference>
<dbReference type="Gene3D" id="3.30.70.580">
    <property type="entry name" value="Pseudouridine synthase I, catalytic domain, N-terminal subdomain"/>
    <property type="match status" value="1"/>
</dbReference>
<dbReference type="PIRSF" id="PIRSF001430">
    <property type="entry name" value="tRNA_psdUrid_synth"/>
    <property type="match status" value="1"/>
</dbReference>
<comment type="subunit">
    <text evidence="4">Homodimer.</text>
</comment>
<dbReference type="EMBL" id="JGZD01000009">
    <property type="protein sequence ID" value="KFI72255.1"/>
    <property type="molecule type" value="Genomic_DNA"/>
</dbReference>
<dbReference type="Pfam" id="PF01416">
    <property type="entry name" value="PseudoU_synth_1"/>
    <property type="match status" value="1"/>
</dbReference>
<feature type="domain" description="Pseudouridine synthase I TruA alpha/beta" evidence="8">
    <location>
        <begin position="182"/>
        <end position="293"/>
    </location>
</feature>
<dbReference type="eggNOG" id="COG0101">
    <property type="taxonomic scope" value="Bacteria"/>
</dbReference>
<keyword evidence="2 4" id="KW-0819">tRNA processing</keyword>
<dbReference type="PANTHER" id="PTHR11142:SF0">
    <property type="entry name" value="TRNA PSEUDOURIDINE SYNTHASE-LIKE 1"/>
    <property type="match status" value="1"/>
</dbReference>
<evidence type="ECO:0000256" key="3">
    <source>
        <dbReference type="ARBA" id="ARBA00023235"/>
    </source>
</evidence>
<evidence type="ECO:0000313" key="9">
    <source>
        <dbReference type="EMBL" id="KFI72255.1"/>
    </source>
</evidence>
<dbReference type="GO" id="GO:0031119">
    <property type="term" value="P:tRNA pseudouridine synthesis"/>
    <property type="evidence" value="ECO:0007669"/>
    <property type="project" value="UniProtKB-UniRule"/>
</dbReference>
<accession>A0A087BMK5</accession>
<dbReference type="InterPro" id="IPR020095">
    <property type="entry name" value="PsdUridine_synth_TruA_C"/>
</dbReference>
<evidence type="ECO:0000256" key="4">
    <source>
        <dbReference type="HAMAP-Rule" id="MF_00171"/>
    </source>
</evidence>
<comment type="caution">
    <text evidence="4">Lacks conserved residue(s) required for the propagation of feature annotation.</text>
</comment>
<comment type="similarity">
    <text evidence="1 4 7">Belongs to the tRNA pseudouridine synthase TruA family.</text>
</comment>
<organism evidence="9 10">
    <name type="scientific">Bifidobacterium minimum</name>
    <dbReference type="NCBI Taxonomy" id="1693"/>
    <lineage>
        <taxon>Bacteria</taxon>
        <taxon>Bacillati</taxon>
        <taxon>Actinomycetota</taxon>
        <taxon>Actinomycetes</taxon>
        <taxon>Bifidobacteriales</taxon>
        <taxon>Bifidobacteriaceae</taxon>
        <taxon>Bifidobacterium</taxon>
    </lineage>
</organism>
<dbReference type="CDD" id="cd02570">
    <property type="entry name" value="PseudoU_synth_EcTruA"/>
    <property type="match status" value="1"/>
</dbReference>
<feature type="binding site" evidence="4 6">
    <location>
        <position position="147"/>
    </location>
    <ligand>
        <name>substrate</name>
    </ligand>
</feature>
<dbReference type="InterPro" id="IPR020094">
    <property type="entry name" value="TruA/RsuA/RluB/E/F_N"/>
</dbReference>
<evidence type="ECO:0000259" key="8">
    <source>
        <dbReference type="Pfam" id="PF01416"/>
    </source>
</evidence>
<evidence type="ECO:0000256" key="2">
    <source>
        <dbReference type="ARBA" id="ARBA00022694"/>
    </source>
</evidence>
<evidence type="ECO:0000313" key="10">
    <source>
        <dbReference type="Proteomes" id="UP000029014"/>
    </source>
</evidence>
<dbReference type="Proteomes" id="UP000029014">
    <property type="component" value="Unassembled WGS sequence"/>
</dbReference>
<dbReference type="EC" id="5.4.99.12" evidence="4"/>
<keyword evidence="3 4" id="KW-0413">Isomerase</keyword>
<feature type="active site" description="Nucleophile" evidence="4 5">
    <location>
        <position position="78"/>
    </location>
</feature>
<sequence>MRVKIELGYDGTRFHGWATQPGMATVQGTVEDCLATILRVRSHDRAAGCGLADGRGHADGHGPDPEPMGRLVVAGRTDAGVHASHQICHVDVDPELLDGVVGHMGVGWSQALAHRMNHILPPDIRIINVSQAPKGFDARFSALDRLYVYRLADGSGVVDPRLRGFVASCGHTLDVDVMNDVASLMIGLHDFGSFAIPSPHGTTIRNVIEAAWHRCDTGDGCLRGVAGDLMEFTIRADAFAHNMVRSLVGASIIVGSGKRDVAWFSSKLDVPRREGFTGPAEARGLTLERVRYPDDAFLGSRAESVKALRTLDGE</sequence>
<comment type="caution">
    <text evidence="9">The sequence shown here is derived from an EMBL/GenBank/DDBJ whole genome shotgun (WGS) entry which is preliminary data.</text>
</comment>
<dbReference type="Gene3D" id="3.30.70.660">
    <property type="entry name" value="Pseudouridine synthase I, catalytic domain, C-terminal subdomain"/>
    <property type="match status" value="1"/>
</dbReference>
<dbReference type="RefSeq" id="WP_022860901.1">
    <property type="nucleotide sequence ID" value="NZ_JGZD01000009.1"/>
</dbReference>
<protein>
    <recommendedName>
        <fullName evidence="4">tRNA pseudouridine synthase A</fullName>
        <ecNumber evidence="4">5.4.99.12</ecNumber>
    </recommendedName>
    <alternativeName>
        <fullName evidence="4">tRNA pseudouridine(38-40) synthase</fullName>
    </alternativeName>
    <alternativeName>
        <fullName evidence="4">tRNA pseudouridylate synthase I</fullName>
    </alternativeName>
    <alternativeName>
        <fullName evidence="4">tRNA-uridine isomerase I</fullName>
    </alternativeName>
</protein>
<keyword evidence="10" id="KW-1185">Reference proteome</keyword>
<dbReference type="GO" id="GO:0160147">
    <property type="term" value="F:tRNA pseudouridine(38-40) synthase activity"/>
    <property type="evidence" value="ECO:0007669"/>
    <property type="project" value="UniProtKB-EC"/>
</dbReference>
<name>A0A087BMK5_9BIFI</name>
<dbReference type="InterPro" id="IPR001406">
    <property type="entry name" value="PsdUridine_synth_TruA"/>
</dbReference>
<comment type="function">
    <text evidence="4">Formation of pseudouridine at positions 38, 39 and 40 in the anticodon stem and loop of transfer RNAs.</text>
</comment>
<dbReference type="InterPro" id="IPR020097">
    <property type="entry name" value="PsdUridine_synth_TruA_a/b_dom"/>
</dbReference>
<reference evidence="9 10" key="1">
    <citation type="submission" date="2014-03" db="EMBL/GenBank/DDBJ databases">
        <title>Genomics of Bifidobacteria.</title>
        <authorList>
            <person name="Ventura M."/>
            <person name="Milani C."/>
            <person name="Lugli G.A."/>
        </authorList>
    </citation>
    <scope>NUCLEOTIDE SEQUENCE [LARGE SCALE GENOMIC DNA]</scope>
    <source>
        <strain evidence="9 10">LMG 11592</strain>
    </source>
</reference>
<dbReference type="GO" id="GO:0003723">
    <property type="term" value="F:RNA binding"/>
    <property type="evidence" value="ECO:0007669"/>
    <property type="project" value="InterPro"/>
</dbReference>
<evidence type="ECO:0000256" key="6">
    <source>
        <dbReference type="PIRSR" id="PIRSR001430-2"/>
    </source>
</evidence>
<dbReference type="SUPFAM" id="SSF55120">
    <property type="entry name" value="Pseudouridine synthase"/>
    <property type="match status" value="1"/>
</dbReference>
<evidence type="ECO:0000256" key="5">
    <source>
        <dbReference type="PIRSR" id="PIRSR001430-1"/>
    </source>
</evidence>
<dbReference type="STRING" id="1693.BMIN_0146"/>
<dbReference type="PANTHER" id="PTHR11142">
    <property type="entry name" value="PSEUDOURIDYLATE SYNTHASE"/>
    <property type="match status" value="1"/>
</dbReference>
<evidence type="ECO:0000256" key="1">
    <source>
        <dbReference type="ARBA" id="ARBA00009375"/>
    </source>
</evidence>
<proteinExistence type="inferred from homology"/>
<evidence type="ECO:0000256" key="7">
    <source>
        <dbReference type="RuleBase" id="RU003792"/>
    </source>
</evidence>
<dbReference type="AlphaFoldDB" id="A0A087BMK5"/>
<comment type="catalytic activity">
    <reaction evidence="4 7">
        <text>uridine(38/39/40) in tRNA = pseudouridine(38/39/40) in tRNA</text>
        <dbReference type="Rhea" id="RHEA:22376"/>
        <dbReference type="Rhea" id="RHEA-COMP:10085"/>
        <dbReference type="Rhea" id="RHEA-COMP:10087"/>
        <dbReference type="ChEBI" id="CHEBI:65314"/>
        <dbReference type="ChEBI" id="CHEBI:65315"/>
        <dbReference type="EC" id="5.4.99.12"/>
    </reaction>
</comment>